<reference evidence="2 3" key="2">
    <citation type="journal article" date="2019" name="G3 (Bethesda)">
        <title>Hybrid Assembly of the Genome of the Entomopathogenic Nematode Steinernema carpocapsae Identifies the X-Chromosome.</title>
        <authorList>
            <person name="Serra L."/>
            <person name="Macchietto M."/>
            <person name="Macias-Munoz A."/>
            <person name="McGill C.J."/>
            <person name="Rodriguez I.M."/>
            <person name="Rodriguez B."/>
            <person name="Murad R."/>
            <person name="Mortazavi A."/>
        </authorList>
    </citation>
    <scope>NUCLEOTIDE SEQUENCE [LARGE SCALE GENOMIC DNA]</scope>
    <source>
        <strain evidence="2 3">ALL</strain>
    </source>
</reference>
<feature type="region of interest" description="Disordered" evidence="1">
    <location>
        <begin position="27"/>
        <end position="47"/>
    </location>
</feature>
<sequence length="101" mass="11033">MASEENYGVWSTSFWKHVTKFVISETSSSASKKISLSPSSASTNSSSLGSYVTTILSNVDEYSMNNMASVAASSLPIFSYPCSLSVFFTSFPEVFHFRKNS</sequence>
<evidence type="ECO:0000313" key="3">
    <source>
        <dbReference type="Proteomes" id="UP000298663"/>
    </source>
</evidence>
<dbReference type="AlphaFoldDB" id="A0A4U8V0V0"/>
<dbReference type="Proteomes" id="UP000298663">
    <property type="component" value="Chromosome X"/>
</dbReference>
<organism evidence="2 3">
    <name type="scientific">Steinernema carpocapsae</name>
    <name type="common">Entomopathogenic nematode</name>
    <dbReference type="NCBI Taxonomy" id="34508"/>
    <lineage>
        <taxon>Eukaryota</taxon>
        <taxon>Metazoa</taxon>
        <taxon>Ecdysozoa</taxon>
        <taxon>Nematoda</taxon>
        <taxon>Chromadorea</taxon>
        <taxon>Rhabditida</taxon>
        <taxon>Tylenchina</taxon>
        <taxon>Panagrolaimomorpha</taxon>
        <taxon>Strongyloidoidea</taxon>
        <taxon>Steinernematidae</taxon>
        <taxon>Steinernema</taxon>
    </lineage>
</organism>
<protein>
    <submittedName>
        <fullName evidence="2">Uncharacterized protein</fullName>
    </submittedName>
</protein>
<name>A0A4U8V0V0_STECR</name>
<evidence type="ECO:0000256" key="1">
    <source>
        <dbReference type="SAM" id="MobiDB-lite"/>
    </source>
</evidence>
<reference evidence="2 3" key="1">
    <citation type="journal article" date="2015" name="Genome Biol.">
        <title>Comparative genomics of Steinernema reveals deeply conserved gene regulatory networks.</title>
        <authorList>
            <person name="Dillman A.R."/>
            <person name="Macchietto M."/>
            <person name="Porter C.F."/>
            <person name="Rogers A."/>
            <person name="Williams B."/>
            <person name="Antoshechkin I."/>
            <person name="Lee M.M."/>
            <person name="Goodwin Z."/>
            <person name="Lu X."/>
            <person name="Lewis E.E."/>
            <person name="Goodrich-Blair H."/>
            <person name="Stock S.P."/>
            <person name="Adams B.J."/>
            <person name="Sternberg P.W."/>
            <person name="Mortazavi A."/>
        </authorList>
    </citation>
    <scope>NUCLEOTIDE SEQUENCE [LARGE SCALE GENOMIC DNA]</scope>
    <source>
        <strain evidence="2 3">ALL</strain>
    </source>
</reference>
<dbReference type="EMBL" id="AZBU02000001">
    <property type="protein sequence ID" value="TMS38107.1"/>
    <property type="molecule type" value="Genomic_DNA"/>
</dbReference>
<accession>A0A4U8V0V0</accession>
<evidence type="ECO:0000313" key="2">
    <source>
        <dbReference type="EMBL" id="TMS38107.1"/>
    </source>
</evidence>
<gene>
    <name evidence="2" type="ORF">L596_004904</name>
</gene>
<comment type="caution">
    <text evidence="2">The sequence shown here is derived from an EMBL/GenBank/DDBJ whole genome shotgun (WGS) entry which is preliminary data.</text>
</comment>
<dbReference type="EMBL" id="CM016762">
    <property type="protein sequence ID" value="TMS38107.1"/>
    <property type="molecule type" value="Genomic_DNA"/>
</dbReference>
<proteinExistence type="predicted"/>
<keyword evidence="3" id="KW-1185">Reference proteome</keyword>